<sequence length="212" mass="23456">MIISKKYSVKSLFVSLMLIFFISNAYADNYLKVMLYGDSLMAGYGLPQNENLASELSRNFTDGPALKFINASISGNTSKNGLSRLDWSLGDNPDIVILCLGANDMLRGLSPTLTSNNLNRIITKFKKNDAVVILAGMLSPESMGPDYQTEFDNIYPKLSEKHSLIFMPFLLEEVALQKALLLPDYKHPNAQGIKTIAANLKPYIIEAIAKVK</sequence>
<dbReference type="Pfam" id="PF13472">
    <property type="entry name" value="Lipase_GDSL_2"/>
    <property type="match status" value="1"/>
</dbReference>
<dbReference type="PANTHER" id="PTHR30383:SF24">
    <property type="entry name" value="THIOESTERASE 1_PROTEASE 1_LYSOPHOSPHOLIPASE L1"/>
    <property type="match status" value="1"/>
</dbReference>
<protein>
    <submittedName>
        <fullName evidence="2">Arylesterase</fullName>
    </submittedName>
</protein>
<dbReference type="AlphaFoldDB" id="A4GHL2"/>
<evidence type="ECO:0000313" key="2">
    <source>
        <dbReference type="EMBL" id="ABL97573.1"/>
    </source>
</evidence>
<reference evidence="2" key="1">
    <citation type="journal article" date="2007" name="Environ. Microbiol.">
        <title>Proteorhodopsin photosystem gene clusters exhibit co-evolutionary trends and shared ancestry among diverse marine microbial phyla.</title>
        <authorList>
            <person name="McCarren J."/>
            <person name="Delong E.F."/>
        </authorList>
    </citation>
    <scope>NUCLEOTIDE SEQUENCE</scope>
</reference>
<dbReference type="InterPro" id="IPR036514">
    <property type="entry name" value="SGNH_hydro_sf"/>
</dbReference>
<name>A4GHL2_9BACT</name>
<feature type="domain" description="SGNH hydrolase-type esterase" evidence="1">
    <location>
        <begin position="36"/>
        <end position="192"/>
    </location>
</feature>
<dbReference type="InterPro" id="IPR051532">
    <property type="entry name" value="Ester_Hydrolysis_Enzymes"/>
</dbReference>
<gene>
    <name evidence="2" type="ORF">MBMO_EB0-35D03.0036</name>
</gene>
<dbReference type="Gene3D" id="3.40.50.1110">
    <property type="entry name" value="SGNH hydrolase"/>
    <property type="match status" value="1"/>
</dbReference>
<dbReference type="CDD" id="cd01822">
    <property type="entry name" value="Lysophospholipase_L1_like"/>
    <property type="match status" value="1"/>
</dbReference>
<dbReference type="SUPFAM" id="SSF52266">
    <property type="entry name" value="SGNH hydrolase"/>
    <property type="match status" value="1"/>
</dbReference>
<dbReference type="GO" id="GO:0004622">
    <property type="term" value="F:phosphatidylcholine lysophospholipase activity"/>
    <property type="evidence" value="ECO:0007669"/>
    <property type="project" value="TreeGrafter"/>
</dbReference>
<dbReference type="EMBL" id="EF089397">
    <property type="protein sequence ID" value="ABL97573.1"/>
    <property type="molecule type" value="Genomic_DNA"/>
</dbReference>
<accession>A4GHL2</accession>
<evidence type="ECO:0000259" key="1">
    <source>
        <dbReference type="Pfam" id="PF13472"/>
    </source>
</evidence>
<dbReference type="PANTHER" id="PTHR30383">
    <property type="entry name" value="THIOESTERASE 1/PROTEASE 1/LYSOPHOSPHOLIPASE L1"/>
    <property type="match status" value="1"/>
</dbReference>
<organism evidence="2">
    <name type="scientific">uncultured marine bacterium EB0_35D03</name>
    <dbReference type="NCBI Taxonomy" id="415435"/>
    <lineage>
        <taxon>Bacteria</taxon>
        <taxon>environmental samples</taxon>
    </lineage>
</organism>
<proteinExistence type="predicted"/>
<dbReference type="InterPro" id="IPR013830">
    <property type="entry name" value="SGNH_hydro"/>
</dbReference>